<dbReference type="InterPro" id="IPR013830">
    <property type="entry name" value="SGNH_hydro"/>
</dbReference>
<gene>
    <name evidence="2" type="ORF">METZ01_LOCUS183062</name>
</gene>
<proteinExistence type="predicted"/>
<name>A0A382CVN5_9ZZZZ</name>
<evidence type="ECO:0000259" key="1">
    <source>
        <dbReference type="Pfam" id="PF13472"/>
    </source>
</evidence>
<dbReference type="Gene3D" id="3.40.50.1110">
    <property type="entry name" value="SGNH hydrolase"/>
    <property type="match status" value="1"/>
</dbReference>
<sequence length="209" mass="23050">MNHVTLVGDSVFDNLVYVKPEPDVQQQLRDVLPDGWKVTLGAIDGSVTDDVADQLEELPEGVSHIVVSAGGNDGLQSMSLLFEEVSSVAEGLGLLSKVVARFQKDYRQMLEDLVATNIPATVCTIYRPQFEPSLQQVSLMALSLFNDVILTEAMRMRLPVLDLRQIMDEDSDYANPIEPSAHGGEKMAKAISQILLGNDDSSNWVYERQ</sequence>
<dbReference type="Pfam" id="PF13472">
    <property type="entry name" value="Lipase_GDSL_2"/>
    <property type="match status" value="1"/>
</dbReference>
<protein>
    <recommendedName>
        <fullName evidence="1">SGNH hydrolase-type esterase domain-containing protein</fullName>
    </recommendedName>
</protein>
<feature type="domain" description="SGNH hydrolase-type esterase" evidence="1">
    <location>
        <begin position="7"/>
        <end position="172"/>
    </location>
</feature>
<evidence type="ECO:0000313" key="2">
    <source>
        <dbReference type="EMBL" id="SVB30208.1"/>
    </source>
</evidence>
<reference evidence="2" key="1">
    <citation type="submission" date="2018-05" db="EMBL/GenBank/DDBJ databases">
        <authorList>
            <person name="Lanie J.A."/>
            <person name="Ng W.-L."/>
            <person name="Kazmierczak K.M."/>
            <person name="Andrzejewski T.M."/>
            <person name="Davidsen T.M."/>
            <person name="Wayne K.J."/>
            <person name="Tettelin H."/>
            <person name="Glass J.I."/>
            <person name="Rusch D."/>
            <person name="Podicherti R."/>
            <person name="Tsui H.-C.T."/>
            <person name="Winkler M.E."/>
        </authorList>
    </citation>
    <scope>NUCLEOTIDE SEQUENCE</scope>
</reference>
<organism evidence="2">
    <name type="scientific">marine metagenome</name>
    <dbReference type="NCBI Taxonomy" id="408172"/>
    <lineage>
        <taxon>unclassified sequences</taxon>
        <taxon>metagenomes</taxon>
        <taxon>ecological metagenomes</taxon>
    </lineage>
</organism>
<dbReference type="AlphaFoldDB" id="A0A382CVN5"/>
<accession>A0A382CVN5</accession>
<dbReference type="SUPFAM" id="SSF52266">
    <property type="entry name" value="SGNH hydrolase"/>
    <property type="match status" value="1"/>
</dbReference>
<dbReference type="InterPro" id="IPR036514">
    <property type="entry name" value="SGNH_hydro_sf"/>
</dbReference>
<dbReference type="EMBL" id="UINC01036361">
    <property type="protein sequence ID" value="SVB30208.1"/>
    <property type="molecule type" value="Genomic_DNA"/>
</dbReference>